<dbReference type="STRING" id="3818.A0A444XAC3"/>
<dbReference type="Pfam" id="PF25598">
    <property type="entry name" value="ARM_PUB"/>
    <property type="match status" value="1"/>
</dbReference>
<dbReference type="PANTHER" id="PTHR23315:SF238">
    <property type="entry name" value="ARM REPEAT SUPERFAMILY PROTEIN"/>
    <property type="match status" value="1"/>
</dbReference>
<evidence type="ECO:0000256" key="2">
    <source>
        <dbReference type="ARBA" id="ARBA00022786"/>
    </source>
</evidence>
<dbReference type="InterPro" id="IPR058678">
    <property type="entry name" value="ARM_PUB"/>
</dbReference>
<dbReference type="Gene3D" id="1.25.10.10">
    <property type="entry name" value="Leucine-rich Repeat Variant"/>
    <property type="match status" value="1"/>
</dbReference>
<dbReference type="Proteomes" id="UP000289738">
    <property type="component" value="Chromosome B10"/>
</dbReference>
<proteinExistence type="predicted"/>
<dbReference type="FunFam" id="1.25.10.10:FF:000561">
    <property type="entry name" value="ARM repeat superfamily protein"/>
    <property type="match status" value="1"/>
</dbReference>
<dbReference type="PANTHER" id="PTHR23315">
    <property type="entry name" value="U BOX DOMAIN-CONTAINING"/>
    <property type="match status" value="1"/>
</dbReference>
<dbReference type="SMART" id="SM00185">
    <property type="entry name" value="ARM"/>
    <property type="match status" value="3"/>
</dbReference>
<feature type="domain" description="U-box" evidence="3">
    <location>
        <begin position="8"/>
        <end position="300"/>
    </location>
</feature>
<dbReference type="SUPFAM" id="SSF48371">
    <property type="entry name" value="ARM repeat"/>
    <property type="match status" value="1"/>
</dbReference>
<organism evidence="4 5">
    <name type="scientific">Arachis hypogaea</name>
    <name type="common">Peanut</name>
    <dbReference type="NCBI Taxonomy" id="3818"/>
    <lineage>
        <taxon>Eukaryota</taxon>
        <taxon>Viridiplantae</taxon>
        <taxon>Streptophyta</taxon>
        <taxon>Embryophyta</taxon>
        <taxon>Tracheophyta</taxon>
        <taxon>Spermatophyta</taxon>
        <taxon>Magnoliopsida</taxon>
        <taxon>eudicotyledons</taxon>
        <taxon>Gunneridae</taxon>
        <taxon>Pentapetalae</taxon>
        <taxon>rosids</taxon>
        <taxon>fabids</taxon>
        <taxon>Fabales</taxon>
        <taxon>Fabaceae</taxon>
        <taxon>Papilionoideae</taxon>
        <taxon>50 kb inversion clade</taxon>
        <taxon>dalbergioids sensu lato</taxon>
        <taxon>Dalbergieae</taxon>
        <taxon>Pterocarpus clade</taxon>
        <taxon>Arachis</taxon>
    </lineage>
</organism>
<evidence type="ECO:0000259" key="3">
    <source>
        <dbReference type="Pfam" id="PF25598"/>
    </source>
</evidence>
<dbReference type="InterPro" id="IPR000225">
    <property type="entry name" value="Armadillo"/>
</dbReference>
<dbReference type="InterPro" id="IPR016024">
    <property type="entry name" value="ARM-type_fold"/>
</dbReference>
<evidence type="ECO:0000313" key="4">
    <source>
        <dbReference type="EMBL" id="RYQ86611.1"/>
    </source>
</evidence>
<evidence type="ECO:0000313" key="5">
    <source>
        <dbReference type="Proteomes" id="UP000289738"/>
    </source>
</evidence>
<dbReference type="AlphaFoldDB" id="A0A444XAC3"/>
<dbReference type="EMBL" id="SDMP01000020">
    <property type="protein sequence ID" value="RYQ86611.1"/>
    <property type="molecule type" value="Genomic_DNA"/>
</dbReference>
<sequence>MDLKHQTINTHLSNLSSQSHTTRLAALRHLRLLSNQDPAARPIISAAGAIPHLLDALFSSSHSIQDNAAATLLNISISDRLPLLSTHHLLDAIAHLLSRHATSSSPNAVQSAAATLHCLLSFVPEFRPTVGARSDVLHSLIGIIESSDSPRRSVKDALKASFGIALHPPNRAIMVRLGAVSALFHLVAKERIKKIGIMEDATAVIAQIAGCEESEKAFREVSGIPLLSSLLECEGSSLRTKENAVSGLLNLVRCSGEETVMEVREKSVSVEALDGIVYVQEHGSAKGKSKAVALLKLVFDGGSSCNKNCGDLYPVEPDS</sequence>
<comment type="caution">
    <text evidence="4">The sequence shown here is derived from an EMBL/GenBank/DDBJ whole genome shotgun (WGS) entry which is preliminary data.</text>
</comment>
<accession>A0A444XAC3</accession>
<reference evidence="4 5" key="1">
    <citation type="submission" date="2019-01" db="EMBL/GenBank/DDBJ databases">
        <title>Sequencing of cultivated peanut Arachis hypogaea provides insights into genome evolution and oil improvement.</title>
        <authorList>
            <person name="Chen X."/>
        </authorList>
    </citation>
    <scope>NUCLEOTIDE SEQUENCE [LARGE SCALE GENOMIC DNA]</scope>
    <source>
        <strain evidence="5">cv. Fuhuasheng</strain>
        <tissue evidence="4">Leaves</tissue>
    </source>
</reference>
<dbReference type="Gramene" id="arahy.Tifrunner.gnm2.ann2.Ah20g499100.1">
    <property type="protein sequence ID" value="arahy.Tifrunner.gnm2.ann2.Ah20g499100.1-CDS-1"/>
    <property type="gene ID" value="arahy.Tifrunner.gnm2.ann2.Ah20g499100"/>
</dbReference>
<dbReference type="InterPro" id="IPR011989">
    <property type="entry name" value="ARM-like"/>
</dbReference>
<keyword evidence="5" id="KW-1185">Reference proteome</keyword>
<protein>
    <recommendedName>
        <fullName evidence="3">U-box domain-containing protein</fullName>
    </recommendedName>
</protein>
<keyword evidence="1" id="KW-0677">Repeat</keyword>
<evidence type="ECO:0000256" key="1">
    <source>
        <dbReference type="ARBA" id="ARBA00022737"/>
    </source>
</evidence>
<name>A0A444XAC3_ARAHY</name>
<dbReference type="OrthoDB" id="7537227at2759"/>
<keyword evidence="2" id="KW-0833">Ubl conjugation pathway</keyword>
<gene>
    <name evidence="4" type="ORF">Ahy_B10g106265</name>
</gene>
<dbReference type="SMR" id="A0A444XAC3"/>